<keyword evidence="13" id="KW-0030">Aminoacyl-tRNA synthetase</keyword>
<comment type="catalytic activity">
    <reaction evidence="15">
        <text>tRNA(Met) + L-methionine + ATP = L-methionyl-tRNA(Met) + AMP + diphosphate</text>
        <dbReference type="Rhea" id="RHEA:13481"/>
        <dbReference type="Rhea" id="RHEA-COMP:9667"/>
        <dbReference type="Rhea" id="RHEA-COMP:9698"/>
        <dbReference type="ChEBI" id="CHEBI:30616"/>
        <dbReference type="ChEBI" id="CHEBI:33019"/>
        <dbReference type="ChEBI" id="CHEBI:57844"/>
        <dbReference type="ChEBI" id="CHEBI:78442"/>
        <dbReference type="ChEBI" id="CHEBI:78530"/>
        <dbReference type="ChEBI" id="CHEBI:456215"/>
        <dbReference type="EC" id="6.1.1.10"/>
    </reaction>
</comment>
<dbReference type="GO" id="GO:0005524">
    <property type="term" value="F:ATP binding"/>
    <property type="evidence" value="ECO:0007669"/>
    <property type="project" value="UniProtKB-KW"/>
</dbReference>
<evidence type="ECO:0000256" key="4">
    <source>
        <dbReference type="ARBA" id="ARBA00012838"/>
    </source>
</evidence>
<keyword evidence="12" id="KW-0648">Protein biosynthesis</keyword>
<evidence type="ECO:0000256" key="3">
    <source>
        <dbReference type="ARBA" id="ARBA00011738"/>
    </source>
</evidence>
<dbReference type="FunFam" id="2.40.50.140:FF:000042">
    <property type="entry name" value="Methionine--tRNA ligase"/>
    <property type="match status" value="1"/>
</dbReference>
<evidence type="ECO:0000256" key="1">
    <source>
        <dbReference type="ARBA" id="ARBA00003314"/>
    </source>
</evidence>
<evidence type="ECO:0000256" key="12">
    <source>
        <dbReference type="ARBA" id="ARBA00022917"/>
    </source>
</evidence>
<evidence type="ECO:0000256" key="13">
    <source>
        <dbReference type="ARBA" id="ARBA00023146"/>
    </source>
</evidence>
<evidence type="ECO:0000256" key="9">
    <source>
        <dbReference type="ARBA" id="ARBA00022741"/>
    </source>
</evidence>
<keyword evidence="10" id="KW-0067">ATP-binding</keyword>
<comment type="caution">
    <text evidence="17">The sequence shown here is derived from an EMBL/GenBank/DDBJ whole genome shotgun (WGS) entry which is preliminary data.</text>
</comment>
<name>A0A8T5GFV0_9ARCH</name>
<feature type="domain" description="TRNA-binding" evidence="16">
    <location>
        <begin position="6"/>
        <end position="108"/>
    </location>
</feature>
<dbReference type="InterPro" id="IPR051270">
    <property type="entry name" value="Tyrosine-tRNA_ligase_regulator"/>
</dbReference>
<organism evidence="17 18">
    <name type="scientific">Candidatus Iainarchaeum sp</name>
    <dbReference type="NCBI Taxonomy" id="3101447"/>
    <lineage>
        <taxon>Archaea</taxon>
        <taxon>Candidatus Iainarchaeota</taxon>
        <taxon>Candidatus Iainarchaeia</taxon>
        <taxon>Candidatus Iainarchaeales</taxon>
        <taxon>Candidatus Iainarchaeaceae</taxon>
        <taxon>Candidatus Iainarchaeum</taxon>
    </lineage>
</organism>
<evidence type="ECO:0000313" key="17">
    <source>
        <dbReference type="EMBL" id="MBT4870865.1"/>
    </source>
</evidence>
<proteinExistence type="predicted"/>
<dbReference type="GO" id="GO:0006412">
    <property type="term" value="P:translation"/>
    <property type="evidence" value="ECO:0007669"/>
    <property type="project" value="UniProtKB-KW"/>
</dbReference>
<evidence type="ECO:0000259" key="16">
    <source>
        <dbReference type="PROSITE" id="PS50886"/>
    </source>
</evidence>
<comment type="subcellular location">
    <subcellularLocation>
        <location evidence="2">Cytoplasm</location>
    </subcellularLocation>
</comment>
<comment type="function">
    <text evidence="1">Is required not only for elongation of protein synthesis but also for the initiation of all mRNA translation through initiator tRNA(fMet) aminoacylation.</text>
</comment>
<dbReference type="InterPro" id="IPR012340">
    <property type="entry name" value="NA-bd_OB-fold"/>
</dbReference>
<protein>
    <recommendedName>
        <fullName evidence="5">Methionine--tRNA ligase</fullName>
        <ecNumber evidence="4">6.1.1.10</ecNumber>
    </recommendedName>
    <alternativeName>
        <fullName evidence="14">Methionyl-tRNA synthetase</fullName>
    </alternativeName>
</protein>
<evidence type="ECO:0000256" key="8">
    <source>
        <dbReference type="ARBA" id="ARBA00022598"/>
    </source>
</evidence>
<evidence type="ECO:0000256" key="6">
    <source>
        <dbReference type="ARBA" id="ARBA00022490"/>
    </source>
</evidence>
<dbReference type="GO" id="GO:0005737">
    <property type="term" value="C:cytoplasm"/>
    <property type="evidence" value="ECO:0007669"/>
    <property type="project" value="UniProtKB-SubCell"/>
</dbReference>
<evidence type="ECO:0000256" key="14">
    <source>
        <dbReference type="ARBA" id="ARBA00030904"/>
    </source>
</evidence>
<evidence type="ECO:0000256" key="15">
    <source>
        <dbReference type="ARBA" id="ARBA00047364"/>
    </source>
</evidence>
<comment type="subunit">
    <text evidence="3">Homodimer.</text>
</comment>
<sequence length="108" mass="12291">MVSFEDWSKLDLRVGLIESVEEIEGKDKLYKLVVNFEEEMRTVVSGIKPDYPNKEEIEGKKVVFVYNLDPREIVGIESQAMILGAINEEGNYKLSFVDDSVKAGTKME</sequence>
<dbReference type="PANTHER" id="PTHR11586">
    <property type="entry name" value="TRNA-AMINOACYLATION COFACTOR ARC1 FAMILY MEMBER"/>
    <property type="match status" value="1"/>
</dbReference>
<keyword evidence="7" id="KW-0820">tRNA-binding</keyword>
<keyword evidence="8 17" id="KW-0436">Ligase</keyword>
<dbReference type="EMBL" id="JABJNZ010000062">
    <property type="protein sequence ID" value="MBT4870865.1"/>
    <property type="molecule type" value="Genomic_DNA"/>
</dbReference>
<dbReference type="Gene3D" id="2.40.50.140">
    <property type="entry name" value="Nucleic acid-binding proteins"/>
    <property type="match status" value="1"/>
</dbReference>
<evidence type="ECO:0000256" key="5">
    <source>
        <dbReference type="ARBA" id="ARBA00018753"/>
    </source>
</evidence>
<dbReference type="PANTHER" id="PTHR11586:SF37">
    <property type="entry name" value="TRNA-BINDING DOMAIN-CONTAINING PROTEIN"/>
    <property type="match status" value="1"/>
</dbReference>
<dbReference type="PROSITE" id="PS50886">
    <property type="entry name" value="TRBD"/>
    <property type="match status" value="1"/>
</dbReference>
<dbReference type="Pfam" id="PF01588">
    <property type="entry name" value="tRNA_bind"/>
    <property type="match status" value="1"/>
</dbReference>
<keyword evidence="9" id="KW-0547">Nucleotide-binding</keyword>
<evidence type="ECO:0000256" key="2">
    <source>
        <dbReference type="ARBA" id="ARBA00004496"/>
    </source>
</evidence>
<evidence type="ECO:0000256" key="7">
    <source>
        <dbReference type="ARBA" id="ARBA00022555"/>
    </source>
</evidence>
<keyword evidence="11" id="KW-0694">RNA-binding</keyword>
<dbReference type="GO" id="GO:0004825">
    <property type="term" value="F:methionine-tRNA ligase activity"/>
    <property type="evidence" value="ECO:0007669"/>
    <property type="project" value="UniProtKB-EC"/>
</dbReference>
<dbReference type="SUPFAM" id="SSF50249">
    <property type="entry name" value="Nucleic acid-binding proteins"/>
    <property type="match status" value="1"/>
</dbReference>
<dbReference type="AlphaFoldDB" id="A0A8T5GFV0"/>
<dbReference type="InterPro" id="IPR002547">
    <property type="entry name" value="tRNA-bd_dom"/>
</dbReference>
<evidence type="ECO:0000256" key="11">
    <source>
        <dbReference type="ARBA" id="ARBA00022884"/>
    </source>
</evidence>
<dbReference type="GO" id="GO:0000049">
    <property type="term" value="F:tRNA binding"/>
    <property type="evidence" value="ECO:0007669"/>
    <property type="project" value="UniProtKB-KW"/>
</dbReference>
<dbReference type="Proteomes" id="UP000722459">
    <property type="component" value="Unassembled WGS sequence"/>
</dbReference>
<evidence type="ECO:0000256" key="10">
    <source>
        <dbReference type="ARBA" id="ARBA00022840"/>
    </source>
</evidence>
<dbReference type="EC" id="6.1.1.10" evidence="4"/>
<reference evidence="17" key="1">
    <citation type="journal article" date="2021" name="ISME J.">
        <title>Mercury methylation by metabolically versatile and cosmopolitan marine bacteria.</title>
        <authorList>
            <person name="Lin H."/>
            <person name="Ascher D.B."/>
            <person name="Myung Y."/>
            <person name="Lamborg C.H."/>
            <person name="Hallam S.J."/>
            <person name="Gionfriddo C.M."/>
            <person name="Holt K.E."/>
            <person name="Moreau J.W."/>
        </authorList>
    </citation>
    <scope>NUCLEOTIDE SEQUENCE</scope>
    <source>
        <strain evidence="17">SI075_bin30</strain>
    </source>
</reference>
<accession>A0A8T5GFV0</accession>
<keyword evidence="6" id="KW-0963">Cytoplasm</keyword>
<evidence type="ECO:0000313" key="18">
    <source>
        <dbReference type="Proteomes" id="UP000722459"/>
    </source>
</evidence>
<gene>
    <name evidence="17" type="ORF">HON47_04785</name>
</gene>